<evidence type="ECO:0000313" key="3">
    <source>
        <dbReference type="Proteomes" id="UP000193719"/>
    </source>
</evidence>
<name>A0A1Y1UXG2_9FUNG</name>
<sequence>MNTLIKRNKKKEKKENEDEIQNVSIIGNQTIDSIINVNQFYGDSNKSLMNSLIVMLKKPFHISYHKHSKSLKSTKNKINHKNSQSTISHALSHITIQNNSVFHHNFSEASNIRPITDNFVMDLQSDDKSSEITTEHKIKPKISLEIKQKKSQKGDKRKTRKSHIYQKLNIKKIFKKRKQPIFSSVEIVEAETLPVQKNDTQIVPSSKLSDKAETVKLEEKQDNNSINSKISNNANSANLQPTNTINEETQPTLNPTKLTDPSGIYIDQNKIYSFDSISELPAASDIDPTNSLPTLLEEYSLSSSTVTTKEHITNFDSAKNQNNTLDDEKEKIKNSFNDPLESKLSSVIKKPSQPQIFQDTTSNNTSSIPELLSESNASDIQENEIYPIQANHSINNNLDNISEHSEYDKVSTPISTETINIINDSENKIIINSSMTTDDYPEDDEIRIYCGLPDRSLDTIQSVVKKVSQYFADNVACFWSIFPLNEQHQRMGNWKLGEFIDHWLKSGYEECIQEISQMVSTQDQFLIERLLKFQLKSCSWTSHNNFIQYNLIRICMEKSDEQHINILLRYFIFPPHLWSRIAYFIAELLEFASSIYPDYDVIVSELIDSYDLVHRMNPLQLCLTALYMGVNIVPKHKRPTIFKSDINKELFDNEYTLLELMCCLVVENCMKKYCETEIIKYLICLYAPIVISVTDSKMHLTSFDKSKDISSFFVANCTNSEKMDNSQNPLNKSDSIQFNLSLMKQHLYQSDPSTDNAISNIDICKIDSNDSTLNKNNSVSNINNNNTNNISNSNESKYINISTLNQSHNMSNNLYYNNPFYNKNVAMNKTISTYESSYGGISDNPIGIPMYLLHEQNSFDISNHCIDIDDQSDFENDNSVNIHPSLLQKGNEFEIENVSYQTNDLLSQSISTSFTQSTSLSENKINKSNVNFYLQKSNDPIKVNQSTSFEIHEQKRPIVEVSKNLNDSETDDEKTPILESEVKSTEFESDDLITPTTNKKRPIDSYVGFSANLEGLISEKTTPIIHSNEIVTEAIESNNESTMQEMNGIKTLKKKNSDHPRNANQNDINAYKIKKENDKQKTMETVNPIQAVTVEPLELTELEKITTKITEDSSLTNQNQQIKKQKEDKGIEIPSALIQMVDNGNNDNNDNKNQDDINTSINTSYSERRSFRIKDSLSLSSEYSGLKRSNQSINTINVASSKYSQYPNRTLSRNDSEDKLHQYLSRHSISLYEDIDEANGEIESDFDNNTNYTSLGFINRLNSTPSEVISGFDISDHCPSFYSYSINVGQKGKRPLSIATSMSSSSSSYDEKNDLHHEYSFVSMLSSKPSLSMKSVVNSSNSKVVLREFVSTNANSYRIQRPQGGLIGTISNSLQDIASTQQNISTSESASVEHSIEKSHFINVLSTPSSCQDERQPNDDFIPLTSQKSLNNSDISMNVNNPKKVPPVRTSSLNPLQSFNTSTTDNPHQTINPFSASILLPSESSILNILHNNNHKVNHQIRMEALHDTIQRINPNLPEKWIQALKLVDDYQHRPSIQDNFTDYTMDHLNELEAVLRIFHLYDMKDIQNNIMGWVDSLISKN</sequence>
<gene>
    <name evidence="2" type="ORF">BCR36DRAFT_361809</name>
</gene>
<evidence type="ECO:0000313" key="2">
    <source>
        <dbReference type="EMBL" id="ORX42823.1"/>
    </source>
</evidence>
<feature type="compositionally biased region" description="Polar residues" evidence="1">
    <location>
        <begin position="352"/>
        <end position="369"/>
    </location>
</feature>
<reference evidence="2 3" key="1">
    <citation type="submission" date="2016-08" db="EMBL/GenBank/DDBJ databases">
        <title>Genomes of anaerobic fungi encode conserved fungal cellulosomes for biomass hydrolysis.</title>
        <authorList>
            <consortium name="DOE Joint Genome Institute"/>
            <person name="Haitjema C.H."/>
            <person name="Gilmore S.P."/>
            <person name="Henske J.K."/>
            <person name="Solomon K.V."/>
            <person name="De Groot R."/>
            <person name="Kuo A."/>
            <person name="Mondo S.J."/>
            <person name="Salamov A.A."/>
            <person name="Labutti K."/>
            <person name="Zhao Z."/>
            <person name="Chiniquy J."/>
            <person name="Barry K."/>
            <person name="Brewer H.M."/>
            <person name="Purvine S.O."/>
            <person name="Wright A.T."/>
            <person name="Boxma B."/>
            <person name="Van Alen T."/>
            <person name="Hackstein J.H."/>
            <person name="Baker S.E."/>
            <person name="Grigoriev I.V."/>
            <person name="O'Malley M.A."/>
        </authorList>
    </citation>
    <scope>NUCLEOTIDE SEQUENCE [LARGE SCALE GENOMIC DNA]</scope>
    <source>
        <strain evidence="3">finn</strain>
    </source>
</reference>
<dbReference type="EMBL" id="MCFH01000059">
    <property type="protein sequence ID" value="ORX42823.1"/>
    <property type="molecule type" value="Genomic_DNA"/>
</dbReference>
<feature type="region of interest" description="Disordered" evidence="1">
    <location>
        <begin position="225"/>
        <end position="261"/>
    </location>
</feature>
<accession>A0A1Y1UXG2</accession>
<evidence type="ECO:0000256" key="1">
    <source>
        <dbReference type="SAM" id="MobiDB-lite"/>
    </source>
</evidence>
<organism evidence="2 3">
    <name type="scientific">Piromyces finnis</name>
    <dbReference type="NCBI Taxonomy" id="1754191"/>
    <lineage>
        <taxon>Eukaryota</taxon>
        <taxon>Fungi</taxon>
        <taxon>Fungi incertae sedis</taxon>
        <taxon>Chytridiomycota</taxon>
        <taxon>Chytridiomycota incertae sedis</taxon>
        <taxon>Neocallimastigomycetes</taxon>
        <taxon>Neocallimastigales</taxon>
        <taxon>Neocallimastigaceae</taxon>
        <taxon>Piromyces</taxon>
    </lineage>
</organism>
<protein>
    <submittedName>
        <fullName evidence="2">Uncharacterized protein</fullName>
    </submittedName>
</protein>
<feature type="compositionally biased region" description="Low complexity" evidence="1">
    <location>
        <begin position="225"/>
        <end position="238"/>
    </location>
</feature>
<comment type="caution">
    <text evidence="2">The sequence shown here is derived from an EMBL/GenBank/DDBJ whole genome shotgun (WGS) entry which is preliminary data.</text>
</comment>
<dbReference type="Proteomes" id="UP000193719">
    <property type="component" value="Unassembled WGS sequence"/>
</dbReference>
<dbReference type="OrthoDB" id="2155201at2759"/>
<reference evidence="2 3" key="2">
    <citation type="submission" date="2016-08" db="EMBL/GenBank/DDBJ databases">
        <title>Pervasive Adenine N6-methylation of Active Genes in Fungi.</title>
        <authorList>
            <consortium name="DOE Joint Genome Institute"/>
            <person name="Mondo S.J."/>
            <person name="Dannebaum R.O."/>
            <person name="Kuo R.C."/>
            <person name="Labutti K."/>
            <person name="Haridas S."/>
            <person name="Kuo A."/>
            <person name="Salamov A."/>
            <person name="Ahrendt S.R."/>
            <person name="Lipzen A."/>
            <person name="Sullivan W."/>
            <person name="Andreopoulos W.B."/>
            <person name="Clum A."/>
            <person name="Lindquist E."/>
            <person name="Daum C."/>
            <person name="Ramamoorthy G.K."/>
            <person name="Gryganskyi A."/>
            <person name="Culley D."/>
            <person name="Magnuson J.K."/>
            <person name="James T.Y."/>
            <person name="O'Malley M.A."/>
            <person name="Stajich J.E."/>
            <person name="Spatafora J.W."/>
            <person name="Visel A."/>
            <person name="Grigoriev I.V."/>
        </authorList>
    </citation>
    <scope>NUCLEOTIDE SEQUENCE [LARGE SCALE GENOMIC DNA]</scope>
    <source>
        <strain evidence="3">finn</strain>
    </source>
</reference>
<feature type="region of interest" description="Disordered" evidence="1">
    <location>
        <begin position="1141"/>
        <end position="1163"/>
    </location>
</feature>
<feature type="region of interest" description="Disordered" evidence="1">
    <location>
        <begin position="350"/>
        <end position="369"/>
    </location>
</feature>
<feature type="compositionally biased region" description="Polar residues" evidence="1">
    <location>
        <begin position="239"/>
        <end position="259"/>
    </location>
</feature>
<keyword evidence="3" id="KW-1185">Reference proteome</keyword>
<proteinExistence type="predicted"/>